<evidence type="ECO:0000313" key="2">
    <source>
        <dbReference type="EMBL" id="CAF0962777.1"/>
    </source>
</evidence>
<protein>
    <submittedName>
        <fullName evidence="3">Uncharacterized protein</fullName>
    </submittedName>
</protein>
<organism evidence="3 4">
    <name type="scientific">Didymodactylos carnosus</name>
    <dbReference type="NCBI Taxonomy" id="1234261"/>
    <lineage>
        <taxon>Eukaryota</taxon>
        <taxon>Metazoa</taxon>
        <taxon>Spiralia</taxon>
        <taxon>Gnathifera</taxon>
        <taxon>Rotifera</taxon>
        <taxon>Eurotatoria</taxon>
        <taxon>Bdelloidea</taxon>
        <taxon>Philodinida</taxon>
        <taxon>Philodinidae</taxon>
        <taxon>Didymodactylos</taxon>
    </lineage>
</organism>
<accession>A0A8S2IAH1</accession>
<evidence type="ECO:0000256" key="1">
    <source>
        <dbReference type="SAM" id="MobiDB-lite"/>
    </source>
</evidence>
<dbReference type="Proteomes" id="UP000682733">
    <property type="component" value="Unassembled WGS sequence"/>
</dbReference>
<dbReference type="EMBL" id="CAJNOK010005173">
    <property type="protein sequence ID" value="CAF0962777.1"/>
    <property type="molecule type" value="Genomic_DNA"/>
</dbReference>
<gene>
    <name evidence="2" type="ORF">OVA965_LOCUS12722</name>
    <name evidence="3" type="ORF">TMI583_LOCUS12725</name>
</gene>
<feature type="region of interest" description="Disordered" evidence="1">
    <location>
        <begin position="41"/>
        <end position="72"/>
    </location>
</feature>
<reference evidence="3" key="1">
    <citation type="submission" date="2021-02" db="EMBL/GenBank/DDBJ databases">
        <authorList>
            <person name="Nowell W R."/>
        </authorList>
    </citation>
    <scope>NUCLEOTIDE SEQUENCE</scope>
</reference>
<evidence type="ECO:0000313" key="3">
    <source>
        <dbReference type="EMBL" id="CAF3735406.1"/>
    </source>
</evidence>
<proteinExistence type="predicted"/>
<feature type="compositionally biased region" description="Low complexity" evidence="1">
    <location>
        <begin position="53"/>
        <end position="72"/>
    </location>
</feature>
<name>A0A8S2IAH1_9BILA</name>
<evidence type="ECO:0000313" key="4">
    <source>
        <dbReference type="Proteomes" id="UP000682733"/>
    </source>
</evidence>
<sequence>MSRVPGVFANNTYRRKKRRRHNTLALKNENEQLRGTVRKLESENTRLQSLSTSDSNPSPDKNNSKENIPPNSSSQLLFRRLSFGAGKRATLHLIGQKSDLFRNTITQRFEVETGIDIGYSTFTRYAPDFILKPNVDSWGNKKLISIEFTMRQITAKELLMLSEPR</sequence>
<dbReference type="Proteomes" id="UP000677228">
    <property type="component" value="Unassembled WGS sequence"/>
</dbReference>
<comment type="caution">
    <text evidence="3">The sequence shown here is derived from an EMBL/GenBank/DDBJ whole genome shotgun (WGS) entry which is preliminary data.</text>
</comment>
<dbReference type="EMBL" id="CAJOBA010005178">
    <property type="protein sequence ID" value="CAF3735406.1"/>
    <property type="molecule type" value="Genomic_DNA"/>
</dbReference>
<dbReference type="AlphaFoldDB" id="A0A8S2IAH1"/>